<dbReference type="STRING" id="1123755.SAMN05444714_1848"/>
<reference evidence="1 2" key="1">
    <citation type="submission" date="2016-10" db="EMBL/GenBank/DDBJ databases">
        <authorList>
            <person name="de Groot N.N."/>
        </authorList>
    </citation>
    <scope>NUCLEOTIDE SEQUENCE [LARGE SCALE GENOMIC DNA]</scope>
    <source>
        <strain evidence="1 2">DSM 29433</strain>
    </source>
</reference>
<evidence type="ECO:0000313" key="2">
    <source>
        <dbReference type="Proteomes" id="UP000198926"/>
    </source>
</evidence>
<dbReference type="EMBL" id="FOZM01000001">
    <property type="protein sequence ID" value="SFS15389.1"/>
    <property type="molecule type" value="Genomic_DNA"/>
</dbReference>
<dbReference type="SUPFAM" id="SSF52091">
    <property type="entry name" value="SpoIIaa-like"/>
    <property type="match status" value="1"/>
</dbReference>
<accession>A0A1I6MIA3</accession>
<dbReference type="AlphaFoldDB" id="A0A1I6MIA3"/>
<dbReference type="InterPro" id="IPR036513">
    <property type="entry name" value="STAS_dom_sf"/>
</dbReference>
<protein>
    <recommendedName>
        <fullName evidence="3">STAS domain-containing protein</fullName>
    </recommendedName>
</protein>
<keyword evidence="2" id="KW-1185">Reference proteome</keyword>
<evidence type="ECO:0008006" key="3">
    <source>
        <dbReference type="Google" id="ProtNLM"/>
    </source>
</evidence>
<name>A0A1I6MIA3_9RHOB</name>
<dbReference type="Proteomes" id="UP000198926">
    <property type="component" value="Unassembled WGS sequence"/>
</dbReference>
<evidence type="ECO:0000313" key="1">
    <source>
        <dbReference type="EMBL" id="SFS15389.1"/>
    </source>
</evidence>
<sequence length="80" mass="8646">MKAEDCVSLHKDLSRQPDLPVSLDASGVERLGGQTVQVIVAHIRLRSMRDINMVISAPSPAFLATFATLGLTQVVQDAMQ</sequence>
<gene>
    <name evidence="1" type="ORF">SAMN05444714_1848</name>
</gene>
<organism evidence="1 2">
    <name type="scientific">Yoonia litorea</name>
    <dbReference type="NCBI Taxonomy" id="1123755"/>
    <lineage>
        <taxon>Bacteria</taxon>
        <taxon>Pseudomonadati</taxon>
        <taxon>Pseudomonadota</taxon>
        <taxon>Alphaproteobacteria</taxon>
        <taxon>Rhodobacterales</taxon>
        <taxon>Paracoccaceae</taxon>
        <taxon>Yoonia</taxon>
    </lineage>
</organism>
<proteinExistence type="predicted"/>